<reference evidence="11 12" key="1">
    <citation type="submission" date="2019-03" db="EMBL/GenBank/DDBJ databases">
        <title>Genomic Encyclopedia of Type Strains, Phase IV (KMG-IV): sequencing the most valuable type-strain genomes for metagenomic binning, comparative biology and taxonomic classification.</title>
        <authorList>
            <person name="Goeker M."/>
        </authorList>
    </citation>
    <scope>NUCLEOTIDE SEQUENCE [LARGE SCALE GENOMIC DNA]</scope>
    <source>
        <strain evidence="11 12">DSM 21153</strain>
    </source>
</reference>
<dbReference type="GO" id="GO:0005524">
    <property type="term" value="F:ATP binding"/>
    <property type="evidence" value="ECO:0007669"/>
    <property type="project" value="UniProtKB-KW"/>
</dbReference>
<gene>
    <name evidence="11" type="ORF">EV216_11756</name>
</gene>
<accession>A0A4R1YSE1</accession>
<feature type="domain" description="ABC transmembrane type-1" evidence="10">
    <location>
        <begin position="36"/>
        <end position="317"/>
    </location>
</feature>
<dbReference type="GO" id="GO:0015421">
    <property type="term" value="F:ABC-type oligopeptide transporter activity"/>
    <property type="evidence" value="ECO:0007669"/>
    <property type="project" value="TreeGrafter"/>
</dbReference>
<keyword evidence="6 8" id="KW-0472">Membrane</keyword>
<dbReference type="InterPro" id="IPR003593">
    <property type="entry name" value="AAA+_ATPase"/>
</dbReference>
<dbReference type="InterPro" id="IPR017871">
    <property type="entry name" value="ABC_transporter-like_CS"/>
</dbReference>
<keyword evidence="3" id="KW-0547">Nucleotide-binding</keyword>
<dbReference type="CDD" id="cd07346">
    <property type="entry name" value="ABC_6TM_exporters"/>
    <property type="match status" value="1"/>
</dbReference>
<dbReference type="PANTHER" id="PTHR43394">
    <property type="entry name" value="ATP-DEPENDENT PERMEASE MDL1, MITOCHONDRIAL"/>
    <property type="match status" value="1"/>
</dbReference>
<evidence type="ECO:0000259" key="9">
    <source>
        <dbReference type="PROSITE" id="PS50893"/>
    </source>
</evidence>
<dbReference type="Pfam" id="PF00005">
    <property type="entry name" value="ABC_tran"/>
    <property type="match status" value="1"/>
</dbReference>
<dbReference type="Pfam" id="PF00664">
    <property type="entry name" value="ABC_membrane"/>
    <property type="match status" value="1"/>
</dbReference>
<evidence type="ECO:0000256" key="7">
    <source>
        <dbReference type="SAM" id="MobiDB-lite"/>
    </source>
</evidence>
<evidence type="ECO:0000256" key="5">
    <source>
        <dbReference type="ARBA" id="ARBA00022989"/>
    </source>
</evidence>
<dbReference type="PROSITE" id="PS50893">
    <property type="entry name" value="ABC_TRANSPORTER_2"/>
    <property type="match status" value="1"/>
</dbReference>
<feature type="transmembrane region" description="Helical" evidence="8">
    <location>
        <begin position="286"/>
        <end position="305"/>
    </location>
</feature>
<feature type="transmembrane region" description="Helical" evidence="8">
    <location>
        <begin position="150"/>
        <end position="169"/>
    </location>
</feature>
<feature type="domain" description="ABC transporter" evidence="9">
    <location>
        <begin position="323"/>
        <end position="579"/>
    </location>
</feature>
<dbReference type="AlphaFoldDB" id="A0A4R1YSE1"/>
<dbReference type="InterPro" id="IPR003439">
    <property type="entry name" value="ABC_transporter-like_ATP-bd"/>
</dbReference>
<evidence type="ECO:0000256" key="4">
    <source>
        <dbReference type="ARBA" id="ARBA00022840"/>
    </source>
</evidence>
<dbReference type="InterPro" id="IPR011527">
    <property type="entry name" value="ABC1_TM_dom"/>
</dbReference>
<feature type="transmembrane region" description="Helical" evidence="8">
    <location>
        <begin position="175"/>
        <end position="192"/>
    </location>
</feature>
<keyword evidence="4 11" id="KW-0067">ATP-binding</keyword>
<keyword evidence="5 8" id="KW-1133">Transmembrane helix</keyword>
<dbReference type="GO" id="GO:0016887">
    <property type="term" value="F:ATP hydrolysis activity"/>
    <property type="evidence" value="ECO:0007669"/>
    <property type="project" value="InterPro"/>
</dbReference>
<dbReference type="PROSITE" id="PS00211">
    <property type="entry name" value="ABC_TRANSPORTER_1"/>
    <property type="match status" value="1"/>
</dbReference>
<evidence type="ECO:0000256" key="2">
    <source>
        <dbReference type="ARBA" id="ARBA00022692"/>
    </source>
</evidence>
<sequence>MNGAARFGRGAARVFFGPGAAGWLGPVIARASGGIALVLAVSLLAVLLGLATPWLTKQFIDEGLVARDAQAVWTWALAAFGVGLAALGMGVVNALLHLRFSARMLADLRGRAMRASLLRDPLAPPKPVGEMTARIDGDTAEIQRFAFDGLLAAFGSILRLLGGGVMLVVLDWRLALIPILAAPLELAFLAWARGRTTARAEDVREMRGAVSSFVIESLSSLPTLRALGAGEARAGALEPLQTGQIAALERQRRWLELVGAVPQVIAAGVRLSVLLIGGLWVVRGDWQIGALIAFLAYIGMLTGPLRNLLGLYHAQAQALVSAGRLADLMDAEATEAPGRPLPPGAVLGFEVARAAMADHAPVTATIPAGARVLIDGASGAGKSSLMHLALRLAAPAPGARVTLDGVDVRTLDPVALRRAVALVPQRGTLLAMSLGDNLRLADPAASDARLWQVLEQADLADWVRAQGAGLDLMLTETGANLSGGERQRIALARALLLPFRVLILDESLSEVDAASAGRILAALDAHYADRTRIFIAHAGPAREGPFDQRITLSSRPPERRNSRGDSPNQRENARENAVWSE</sequence>
<dbReference type="PANTHER" id="PTHR43394:SF1">
    <property type="entry name" value="ATP-BINDING CASSETTE SUB-FAMILY B MEMBER 10, MITOCHONDRIAL"/>
    <property type="match status" value="1"/>
</dbReference>
<dbReference type="InterPro" id="IPR039421">
    <property type="entry name" value="Type_1_exporter"/>
</dbReference>
<feature type="transmembrane region" description="Helical" evidence="8">
    <location>
        <begin position="34"/>
        <end position="55"/>
    </location>
</feature>
<keyword evidence="2 8" id="KW-0812">Transmembrane</keyword>
<keyword evidence="12" id="KW-1185">Reference proteome</keyword>
<comment type="caution">
    <text evidence="11">The sequence shown here is derived from an EMBL/GenBank/DDBJ whole genome shotgun (WGS) entry which is preliminary data.</text>
</comment>
<dbReference type="Proteomes" id="UP000295277">
    <property type="component" value="Unassembled WGS sequence"/>
</dbReference>
<dbReference type="SUPFAM" id="SSF52540">
    <property type="entry name" value="P-loop containing nucleoside triphosphate hydrolases"/>
    <property type="match status" value="1"/>
</dbReference>
<feature type="region of interest" description="Disordered" evidence="7">
    <location>
        <begin position="544"/>
        <end position="581"/>
    </location>
</feature>
<dbReference type="SUPFAM" id="SSF90123">
    <property type="entry name" value="ABC transporter transmembrane region"/>
    <property type="match status" value="1"/>
</dbReference>
<feature type="transmembrane region" description="Helical" evidence="8">
    <location>
        <begin position="257"/>
        <end position="280"/>
    </location>
</feature>
<evidence type="ECO:0000256" key="1">
    <source>
        <dbReference type="ARBA" id="ARBA00004651"/>
    </source>
</evidence>
<comment type="subcellular location">
    <subcellularLocation>
        <location evidence="1">Cell membrane</location>
        <topology evidence="1">Multi-pass membrane protein</topology>
    </subcellularLocation>
</comment>
<evidence type="ECO:0000256" key="8">
    <source>
        <dbReference type="SAM" id="Phobius"/>
    </source>
</evidence>
<dbReference type="Gene3D" id="3.40.50.300">
    <property type="entry name" value="P-loop containing nucleotide triphosphate hydrolases"/>
    <property type="match status" value="1"/>
</dbReference>
<organism evidence="11 12">
    <name type="scientific">Rhodovulum steppense</name>
    <dbReference type="NCBI Taxonomy" id="540251"/>
    <lineage>
        <taxon>Bacteria</taxon>
        <taxon>Pseudomonadati</taxon>
        <taxon>Pseudomonadota</taxon>
        <taxon>Alphaproteobacteria</taxon>
        <taxon>Rhodobacterales</taxon>
        <taxon>Paracoccaceae</taxon>
        <taxon>Rhodovulum</taxon>
    </lineage>
</organism>
<dbReference type="Gene3D" id="1.20.1560.10">
    <property type="entry name" value="ABC transporter type 1, transmembrane domain"/>
    <property type="match status" value="1"/>
</dbReference>
<feature type="transmembrane region" description="Helical" evidence="8">
    <location>
        <begin position="75"/>
        <end position="96"/>
    </location>
</feature>
<dbReference type="PROSITE" id="PS50929">
    <property type="entry name" value="ABC_TM1F"/>
    <property type="match status" value="1"/>
</dbReference>
<evidence type="ECO:0000313" key="11">
    <source>
        <dbReference type="EMBL" id="TCM82084.1"/>
    </source>
</evidence>
<dbReference type="OrthoDB" id="5288404at2"/>
<evidence type="ECO:0000313" key="12">
    <source>
        <dbReference type="Proteomes" id="UP000295277"/>
    </source>
</evidence>
<evidence type="ECO:0000259" key="10">
    <source>
        <dbReference type="PROSITE" id="PS50929"/>
    </source>
</evidence>
<evidence type="ECO:0000256" key="6">
    <source>
        <dbReference type="ARBA" id="ARBA00023136"/>
    </source>
</evidence>
<dbReference type="InterPro" id="IPR036640">
    <property type="entry name" value="ABC1_TM_sf"/>
</dbReference>
<dbReference type="GO" id="GO:0005886">
    <property type="term" value="C:plasma membrane"/>
    <property type="evidence" value="ECO:0007669"/>
    <property type="project" value="UniProtKB-SubCell"/>
</dbReference>
<name>A0A4R1YSE1_9RHOB</name>
<protein>
    <submittedName>
        <fullName evidence="11">ATP-binding cassette subfamily B protein</fullName>
    </submittedName>
</protein>
<dbReference type="EMBL" id="SLVM01000017">
    <property type="protein sequence ID" value="TCM82084.1"/>
    <property type="molecule type" value="Genomic_DNA"/>
</dbReference>
<proteinExistence type="predicted"/>
<dbReference type="SMART" id="SM00382">
    <property type="entry name" value="AAA"/>
    <property type="match status" value="1"/>
</dbReference>
<evidence type="ECO:0000256" key="3">
    <source>
        <dbReference type="ARBA" id="ARBA00022741"/>
    </source>
</evidence>
<dbReference type="InterPro" id="IPR027417">
    <property type="entry name" value="P-loop_NTPase"/>
</dbReference>